<gene>
    <name evidence="1" type="ORF">FDZ14_27850</name>
</gene>
<dbReference type="AlphaFoldDB" id="A0A6M6E5Q1"/>
<reference evidence="1 2" key="1">
    <citation type="submission" date="2019-10" db="EMBL/GenBank/DDBJ databases">
        <title>Complete genome sequences for adaption low water activity.</title>
        <authorList>
            <person name="Zhao L."/>
            <person name="Zhong J."/>
        </authorList>
    </citation>
    <scope>NUCLEOTIDE SEQUENCE [LARGE SCALE GENOMIC DNA]</scope>
    <source>
        <strain evidence="1 2">FDU301</strain>
        <plasmid evidence="2">pfdu301a</plasmid>
    </source>
</reference>
<sequence>MYDEIIGLNVKVKDENIIGKIVKVYEGSEDTVFVVESDKQVYEKTIDGFNVERGSIQEKINGLMKQKAFLERFAAISTY</sequence>
<dbReference type="Proteomes" id="UP000501076">
    <property type="component" value="Plasmid pFDU301A"/>
</dbReference>
<protein>
    <submittedName>
        <fullName evidence="1">Uncharacterized protein</fullName>
    </submittedName>
</protein>
<evidence type="ECO:0000313" key="1">
    <source>
        <dbReference type="EMBL" id="QJX79918.1"/>
    </source>
</evidence>
<dbReference type="EMBL" id="CP045273">
    <property type="protein sequence ID" value="QJX79918.1"/>
    <property type="molecule type" value="Genomic_DNA"/>
</dbReference>
<evidence type="ECO:0000313" key="2">
    <source>
        <dbReference type="Proteomes" id="UP000501076"/>
    </source>
</evidence>
<accession>A0A6M6E5Q1</accession>
<keyword evidence="1" id="KW-0614">Plasmid</keyword>
<geneLocation type="plasmid" evidence="2">
    <name>pfdu301a</name>
</geneLocation>
<organism evidence="1 2">
    <name type="scientific">Priestia megaterium</name>
    <name type="common">Bacillus megaterium</name>
    <dbReference type="NCBI Taxonomy" id="1404"/>
    <lineage>
        <taxon>Bacteria</taxon>
        <taxon>Bacillati</taxon>
        <taxon>Bacillota</taxon>
        <taxon>Bacilli</taxon>
        <taxon>Bacillales</taxon>
        <taxon>Bacillaceae</taxon>
        <taxon>Priestia</taxon>
    </lineage>
</organism>
<proteinExistence type="predicted"/>
<name>A0A6M6E5Q1_PRIMG</name>
<dbReference type="RefSeq" id="WP_171777900.1">
    <property type="nucleotide sequence ID" value="NZ_CP045273.1"/>
</dbReference>